<dbReference type="EMBL" id="SJSM01000017">
    <property type="protein sequence ID" value="TCC89988.1"/>
    <property type="molecule type" value="Genomic_DNA"/>
</dbReference>
<accession>A0A4R0MSM5</accession>
<dbReference type="Gene3D" id="1.25.40.390">
    <property type="match status" value="2"/>
</dbReference>
<dbReference type="Pfam" id="PF07980">
    <property type="entry name" value="SusD_RagB"/>
    <property type="match status" value="1"/>
</dbReference>
<comment type="similarity">
    <text evidence="2">Belongs to the SusD family.</text>
</comment>
<dbReference type="AlphaFoldDB" id="A0A4R0MSM5"/>
<evidence type="ECO:0000313" key="9">
    <source>
        <dbReference type="EMBL" id="TCC89988.1"/>
    </source>
</evidence>
<comment type="subcellular location">
    <subcellularLocation>
        <location evidence="1">Cell outer membrane</location>
    </subcellularLocation>
</comment>
<proteinExistence type="inferred from homology"/>
<evidence type="ECO:0000256" key="3">
    <source>
        <dbReference type="ARBA" id="ARBA00022729"/>
    </source>
</evidence>
<comment type="caution">
    <text evidence="9">The sequence shown here is derived from an EMBL/GenBank/DDBJ whole genome shotgun (WGS) entry which is preliminary data.</text>
</comment>
<evidence type="ECO:0000256" key="1">
    <source>
        <dbReference type="ARBA" id="ARBA00004442"/>
    </source>
</evidence>
<feature type="chain" id="PRO_5020591222" evidence="6">
    <location>
        <begin position="19"/>
        <end position="444"/>
    </location>
</feature>
<dbReference type="InterPro" id="IPR011990">
    <property type="entry name" value="TPR-like_helical_dom_sf"/>
</dbReference>
<dbReference type="GO" id="GO:0009279">
    <property type="term" value="C:cell outer membrane"/>
    <property type="evidence" value="ECO:0007669"/>
    <property type="project" value="UniProtKB-SubCell"/>
</dbReference>
<evidence type="ECO:0000313" key="10">
    <source>
        <dbReference type="Proteomes" id="UP000291117"/>
    </source>
</evidence>
<dbReference type="Pfam" id="PF14322">
    <property type="entry name" value="SusD-like_3"/>
    <property type="match status" value="1"/>
</dbReference>
<keyword evidence="3 6" id="KW-0732">Signal</keyword>
<name>A0A4R0MSM5_9SPHI</name>
<keyword evidence="5" id="KW-0998">Cell outer membrane</keyword>
<evidence type="ECO:0000259" key="7">
    <source>
        <dbReference type="Pfam" id="PF07980"/>
    </source>
</evidence>
<dbReference type="InterPro" id="IPR012944">
    <property type="entry name" value="SusD_RagB_dom"/>
</dbReference>
<evidence type="ECO:0000256" key="5">
    <source>
        <dbReference type="ARBA" id="ARBA00023237"/>
    </source>
</evidence>
<evidence type="ECO:0000256" key="4">
    <source>
        <dbReference type="ARBA" id="ARBA00023136"/>
    </source>
</evidence>
<dbReference type="SUPFAM" id="SSF48452">
    <property type="entry name" value="TPR-like"/>
    <property type="match status" value="1"/>
</dbReference>
<keyword evidence="4" id="KW-0472">Membrane</keyword>
<reference evidence="9 10" key="1">
    <citation type="submission" date="2019-02" db="EMBL/GenBank/DDBJ databases">
        <title>Pedobacter sp. RP-3-8 sp. nov., isolated from Arctic soil.</title>
        <authorList>
            <person name="Dahal R.H."/>
        </authorList>
    </citation>
    <scope>NUCLEOTIDE SEQUENCE [LARGE SCALE GENOMIC DNA]</scope>
    <source>
        <strain evidence="9 10">RP-3-8</strain>
    </source>
</reference>
<gene>
    <name evidence="9" type="ORF">EZ444_20695</name>
</gene>
<evidence type="ECO:0000256" key="6">
    <source>
        <dbReference type="SAM" id="SignalP"/>
    </source>
</evidence>
<dbReference type="InterPro" id="IPR033985">
    <property type="entry name" value="SusD-like_N"/>
</dbReference>
<sequence length="444" mass="50098">MKKILYCIFSVFILLSLASCKDFLEVKPKGVIIPEKLSDYESLLNSLTMTQTFPSTLLYCTDDYYGEYSPTDRSVLANAYFWRQELDINDQVSSVIWGQLYRVIYDANVIVKNAMNAKEASEQKKKEVLGEALLVRSDAYFNLLTAFAKAYDPATAAVNPGLPLVTSNDVTEVAPQRSRLKATMDTIINNTLRAVDYLPVSNINRYRGTKAAAQGFLARVYLYTGDYTNAAKYANLALKADHQLIDYNKISNKSGIPISDLNPEILWQRACEEFLIPAGMLYSDELKTYFNTTDLRYTYLTSNNVKGITRATSPGRPNYGITFQELYLIVAEAAARNGEPGTAMDLVNKIRAVRIKAAAYQPLTANNPDVALALVLNERRRELAYSGVRWMDMKRLDKEGRMSEVTRVDKKTGDVLAFLKPHSNTYTFQIPVRVRNFNPKMEIN</sequence>
<evidence type="ECO:0000256" key="2">
    <source>
        <dbReference type="ARBA" id="ARBA00006275"/>
    </source>
</evidence>
<dbReference type="OrthoDB" id="697229at2"/>
<organism evidence="9 10">
    <name type="scientific">Pedobacter hiemivivus</name>
    <dbReference type="NCBI Taxonomy" id="2530454"/>
    <lineage>
        <taxon>Bacteria</taxon>
        <taxon>Pseudomonadati</taxon>
        <taxon>Bacteroidota</taxon>
        <taxon>Sphingobacteriia</taxon>
        <taxon>Sphingobacteriales</taxon>
        <taxon>Sphingobacteriaceae</taxon>
        <taxon>Pedobacter</taxon>
    </lineage>
</organism>
<evidence type="ECO:0000259" key="8">
    <source>
        <dbReference type="Pfam" id="PF14322"/>
    </source>
</evidence>
<keyword evidence="10" id="KW-1185">Reference proteome</keyword>
<dbReference type="RefSeq" id="WP_131611055.1">
    <property type="nucleotide sequence ID" value="NZ_SJSM01000017.1"/>
</dbReference>
<dbReference type="PROSITE" id="PS51257">
    <property type="entry name" value="PROKAR_LIPOPROTEIN"/>
    <property type="match status" value="1"/>
</dbReference>
<protein>
    <submittedName>
        <fullName evidence="9">RagB/SusD family nutrient uptake outer membrane protein</fullName>
    </submittedName>
</protein>
<feature type="domain" description="SusD-like N-terminal" evidence="8">
    <location>
        <begin position="22"/>
        <end position="222"/>
    </location>
</feature>
<feature type="signal peptide" evidence="6">
    <location>
        <begin position="1"/>
        <end position="18"/>
    </location>
</feature>
<dbReference type="Proteomes" id="UP000291117">
    <property type="component" value="Unassembled WGS sequence"/>
</dbReference>
<feature type="domain" description="RagB/SusD" evidence="7">
    <location>
        <begin position="324"/>
        <end position="441"/>
    </location>
</feature>